<dbReference type="PANTHER" id="PTHR43795:SF39">
    <property type="entry name" value="AMINOTRANSFERASE CLASS I_CLASSII DOMAIN-CONTAINING PROTEIN"/>
    <property type="match status" value="1"/>
</dbReference>
<dbReference type="GO" id="GO:0008483">
    <property type="term" value="F:transaminase activity"/>
    <property type="evidence" value="ECO:0007669"/>
    <property type="project" value="TreeGrafter"/>
</dbReference>
<comment type="subunit">
    <text evidence="1">Homodimer.</text>
</comment>
<organism evidence="4 5">
    <name type="scientific">Linum tenue</name>
    <dbReference type="NCBI Taxonomy" id="586396"/>
    <lineage>
        <taxon>Eukaryota</taxon>
        <taxon>Viridiplantae</taxon>
        <taxon>Streptophyta</taxon>
        <taxon>Embryophyta</taxon>
        <taxon>Tracheophyta</taxon>
        <taxon>Spermatophyta</taxon>
        <taxon>Magnoliopsida</taxon>
        <taxon>eudicotyledons</taxon>
        <taxon>Gunneridae</taxon>
        <taxon>Pentapetalae</taxon>
        <taxon>rosids</taxon>
        <taxon>fabids</taxon>
        <taxon>Malpighiales</taxon>
        <taxon>Linaceae</taxon>
        <taxon>Linum</taxon>
    </lineage>
</organism>
<gene>
    <name evidence="4" type="ORF">LITE_LOCUS36149</name>
</gene>
<dbReference type="InterPro" id="IPR050478">
    <property type="entry name" value="Ethylene_sulfur-biosynth"/>
</dbReference>
<evidence type="ECO:0000259" key="3">
    <source>
        <dbReference type="Pfam" id="PF00155"/>
    </source>
</evidence>
<dbReference type="InterPro" id="IPR004839">
    <property type="entry name" value="Aminotransferase_I/II_large"/>
</dbReference>
<dbReference type="GO" id="GO:0030170">
    <property type="term" value="F:pyridoxal phosphate binding"/>
    <property type="evidence" value="ECO:0007669"/>
    <property type="project" value="InterPro"/>
</dbReference>
<keyword evidence="2" id="KW-0663">Pyridoxal phosphate</keyword>
<dbReference type="PANTHER" id="PTHR43795">
    <property type="entry name" value="BIFUNCTIONAL ASPARTATE AMINOTRANSFERASE AND GLUTAMATE/ASPARTATE-PREPHENATE AMINOTRANSFERASE-RELATED"/>
    <property type="match status" value="1"/>
</dbReference>
<dbReference type="AlphaFoldDB" id="A0AAV0P0G6"/>
<protein>
    <recommendedName>
        <fullName evidence="3">Aminotransferase class I/classII large domain-containing protein</fullName>
    </recommendedName>
</protein>
<evidence type="ECO:0000256" key="2">
    <source>
        <dbReference type="ARBA" id="ARBA00022898"/>
    </source>
</evidence>
<accession>A0AAV0P0G6</accession>
<reference evidence="4" key="1">
    <citation type="submission" date="2022-08" db="EMBL/GenBank/DDBJ databases">
        <authorList>
            <person name="Gutierrez-Valencia J."/>
        </authorList>
    </citation>
    <scope>NUCLEOTIDE SEQUENCE</scope>
</reference>
<evidence type="ECO:0000313" key="5">
    <source>
        <dbReference type="Proteomes" id="UP001154282"/>
    </source>
</evidence>
<keyword evidence="5" id="KW-1185">Reference proteome</keyword>
<comment type="caution">
    <text evidence="4">The sequence shown here is derived from an EMBL/GenBank/DDBJ whole genome shotgun (WGS) entry which is preliminary data.</text>
</comment>
<sequence>MRKLLREPSFEAEKELWKEMLFEVGVNVSPGSSFHCSEPGWFRVCFANISEETLGVAMKRIGDFARFRRGYDKTIKWVSAGTREEPYLGR</sequence>
<dbReference type="InterPro" id="IPR015424">
    <property type="entry name" value="PyrdxlP-dep_Trfase"/>
</dbReference>
<dbReference type="SUPFAM" id="SSF53383">
    <property type="entry name" value="PLP-dependent transferases"/>
    <property type="match status" value="1"/>
</dbReference>
<dbReference type="InterPro" id="IPR015422">
    <property type="entry name" value="PyrdxlP-dep_Trfase_small"/>
</dbReference>
<dbReference type="Pfam" id="PF00155">
    <property type="entry name" value="Aminotran_1_2"/>
    <property type="match status" value="1"/>
</dbReference>
<dbReference type="Gene3D" id="3.90.1150.10">
    <property type="entry name" value="Aspartate Aminotransferase, domain 1"/>
    <property type="match status" value="1"/>
</dbReference>
<dbReference type="GO" id="GO:0006520">
    <property type="term" value="P:amino acid metabolic process"/>
    <property type="evidence" value="ECO:0007669"/>
    <property type="project" value="TreeGrafter"/>
</dbReference>
<name>A0AAV0P0G6_9ROSI</name>
<dbReference type="Proteomes" id="UP001154282">
    <property type="component" value="Unassembled WGS sequence"/>
</dbReference>
<evidence type="ECO:0000256" key="1">
    <source>
        <dbReference type="ARBA" id="ARBA00011738"/>
    </source>
</evidence>
<proteinExistence type="predicted"/>
<feature type="domain" description="Aminotransferase class I/classII large" evidence="3">
    <location>
        <begin position="11"/>
        <end position="61"/>
    </location>
</feature>
<evidence type="ECO:0000313" key="4">
    <source>
        <dbReference type="EMBL" id="CAI0464343.1"/>
    </source>
</evidence>
<dbReference type="EMBL" id="CAMGYJ010000008">
    <property type="protein sequence ID" value="CAI0464343.1"/>
    <property type="molecule type" value="Genomic_DNA"/>
</dbReference>